<name>X7YL63_MYCXE</name>
<evidence type="ECO:0000313" key="1">
    <source>
        <dbReference type="EMBL" id="EUA07253.1"/>
    </source>
</evidence>
<accession>X7YL63</accession>
<comment type="caution">
    <text evidence="1">The sequence shown here is derived from an EMBL/GenBank/DDBJ whole genome shotgun (WGS) entry which is preliminary data.</text>
</comment>
<dbReference type="AlphaFoldDB" id="X7YL63"/>
<proteinExistence type="predicted"/>
<dbReference type="PATRIC" id="fig|1299334.3.peg.9951"/>
<gene>
    <name evidence="1" type="ORF">I553_0363</name>
</gene>
<organism evidence="1">
    <name type="scientific">Mycobacterium xenopi 4042</name>
    <dbReference type="NCBI Taxonomy" id="1299334"/>
    <lineage>
        <taxon>Bacteria</taxon>
        <taxon>Bacillati</taxon>
        <taxon>Actinomycetota</taxon>
        <taxon>Actinomycetes</taxon>
        <taxon>Mycobacteriales</taxon>
        <taxon>Mycobacteriaceae</taxon>
        <taxon>Mycobacterium</taxon>
    </lineage>
</organism>
<sequence length="96" mass="10017">MERGGRSLLTFTDDPDAQHAAAAALADLVAPGASTRSWSSGSTACRCWSCGSRRFTRRCPPPASPVPARAATAVMPEGDTVFRTAATLRRALAAAR</sequence>
<dbReference type="EMBL" id="JAOB01000093">
    <property type="protein sequence ID" value="EUA07253.1"/>
    <property type="molecule type" value="Genomic_DNA"/>
</dbReference>
<reference evidence="1" key="1">
    <citation type="submission" date="2014-01" db="EMBL/GenBank/DDBJ databases">
        <authorList>
            <person name="Brown-Elliot B."/>
            <person name="Wallace R."/>
            <person name="Lenaerts A."/>
            <person name="Ordway D."/>
            <person name="DeGroote M.A."/>
            <person name="Parker T."/>
            <person name="Sizemore C."/>
            <person name="Tallon L.J."/>
            <person name="Sadzewicz L.K."/>
            <person name="Sengamalay N."/>
            <person name="Fraser C.M."/>
            <person name="Hine E."/>
            <person name="Shefchek K.A."/>
            <person name="Das S.P."/>
            <person name="Tettelin H."/>
        </authorList>
    </citation>
    <scope>NUCLEOTIDE SEQUENCE [LARGE SCALE GENOMIC DNA]</scope>
    <source>
        <strain evidence="1">4042</strain>
    </source>
</reference>
<protein>
    <submittedName>
        <fullName evidence="1">Uncharacterized protein</fullName>
    </submittedName>
</protein>